<dbReference type="PANTHER" id="PTHR31793">
    <property type="entry name" value="4-HYDROXYBENZOYL-COA THIOESTERASE FAMILY MEMBER"/>
    <property type="match status" value="1"/>
</dbReference>
<reference evidence="2 3" key="1">
    <citation type="submission" date="2021-10" db="EMBL/GenBank/DDBJ databases">
        <title>Streptomyces gossypii sp. nov., isolated from soil collected from cotton field.</title>
        <authorList>
            <person name="Ge X."/>
            <person name="Chen X."/>
            <person name="Liu W."/>
        </authorList>
    </citation>
    <scope>NUCLEOTIDE SEQUENCE [LARGE SCALE GENOMIC DNA]</scope>
    <source>
        <strain evidence="2 3">N2-109</strain>
    </source>
</reference>
<feature type="region of interest" description="Disordered" evidence="1">
    <location>
        <begin position="141"/>
        <end position="189"/>
    </location>
</feature>
<accession>A0ABT2JMD4</accession>
<proteinExistence type="predicted"/>
<keyword evidence="3" id="KW-1185">Reference proteome</keyword>
<dbReference type="CDD" id="cd00586">
    <property type="entry name" value="4HBT"/>
    <property type="match status" value="1"/>
</dbReference>
<evidence type="ECO:0000313" key="3">
    <source>
        <dbReference type="Proteomes" id="UP001156389"/>
    </source>
</evidence>
<organism evidence="2 3">
    <name type="scientific">Streptomyces gossypii</name>
    <dbReference type="NCBI Taxonomy" id="2883101"/>
    <lineage>
        <taxon>Bacteria</taxon>
        <taxon>Bacillati</taxon>
        <taxon>Actinomycetota</taxon>
        <taxon>Actinomycetes</taxon>
        <taxon>Kitasatosporales</taxon>
        <taxon>Streptomycetaceae</taxon>
        <taxon>Streptomyces</taxon>
    </lineage>
</organism>
<dbReference type="Pfam" id="PF13279">
    <property type="entry name" value="4HBT_2"/>
    <property type="match status" value="1"/>
</dbReference>
<dbReference type="EMBL" id="JAJAGO010000001">
    <property type="protein sequence ID" value="MCT2588873.1"/>
    <property type="molecule type" value="Genomic_DNA"/>
</dbReference>
<name>A0ABT2JMD4_9ACTN</name>
<comment type="caution">
    <text evidence="2">The sequence shown here is derived from an EMBL/GenBank/DDBJ whole genome shotgun (WGS) entry which is preliminary data.</text>
</comment>
<sequence length="189" mass="20542">MPGNPSRPAEFAVERLIRFQHCDPAGIVFYPQYLFMVNELLEDWFEEHLGIDYGAMFTERRIGIPTVRLECDFLGPSRVGDRVRFSVRLQRIGSSSFELQYLCVGAKEGDIRVRMRAVLVFLSLTSHNSLPVPEDIRAAMEPCLDPVPGSGTAPGKNSGPSDTGPSDTSTTDTSTTDTSTAGPGDSGAA</sequence>
<dbReference type="InterPro" id="IPR029069">
    <property type="entry name" value="HotDog_dom_sf"/>
</dbReference>
<dbReference type="Proteomes" id="UP001156389">
    <property type="component" value="Unassembled WGS sequence"/>
</dbReference>
<evidence type="ECO:0000256" key="1">
    <source>
        <dbReference type="SAM" id="MobiDB-lite"/>
    </source>
</evidence>
<gene>
    <name evidence="2" type="ORF">LHJ74_02805</name>
</gene>
<dbReference type="PANTHER" id="PTHR31793:SF24">
    <property type="entry name" value="LONG-CHAIN ACYL-COA THIOESTERASE FADM"/>
    <property type="match status" value="1"/>
</dbReference>
<protein>
    <submittedName>
        <fullName evidence="2">Acyl-CoA thioesterase</fullName>
    </submittedName>
</protein>
<dbReference type="RefSeq" id="WP_260215800.1">
    <property type="nucleotide sequence ID" value="NZ_JAJAGO010000001.1"/>
</dbReference>
<evidence type="ECO:0000313" key="2">
    <source>
        <dbReference type="EMBL" id="MCT2588873.1"/>
    </source>
</evidence>
<feature type="compositionally biased region" description="Low complexity" evidence="1">
    <location>
        <begin position="158"/>
        <end position="189"/>
    </location>
</feature>
<dbReference type="Gene3D" id="3.10.129.10">
    <property type="entry name" value="Hotdog Thioesterase"/>
    <property type="match status" value="1"/>
</dbReference>
<dbReference type="SUPFAM" id="SSF54637">
    <property type="entry name" value="Thioesterase/thiol ester dehydrase-isomerase"/>
    <property type="match status" value="1"/>
</dbReference>
<dbReference type="InterPro" id="IPR050563">
    <property type="entry name" value="4-hydroxybenzoyl-CoA_TE"/>
</dbReference>